<dbReference type="RefSeq" id="WP_235122042.1">
    <property type="nucleotide sequence ID" value="NZ_CP090978.1"/>
</dbReference>
<dbReference type="Pfam" id="PF07532">
    <property type="entry name" value="Big_4"/>
    <property type="match status" value="5"/>
</dbReference>
<evidence type="ECO:0000313" key="3">
    <source>
        <dbReference type="Proteomes" id="UP001649230"/>
    </source>
</evidence>
<accession>A0ABY3SR63</accession>
<feature type="domain" description="Bacterial Ig-like" evidence="1">
    <location>
        <begin position="292"/>
        <end position="350"/>
    </location>
</feature>
<keyword evidence="3" id="KW-1185">Reference proteome</keyword>
<name>A0ABY3SR63_9BACL</name>
<dbReference type="Gene3D" id="2.60.40.1080">
    <property type="match status" value="1"/>
</dbReference>
<sequence length="618" mass="65179">MLFKSRGVRQKKPSSFNNSLTVTAAALTLLCSVQPVVLPGYASTDTGEASTLVSSSSVSAPTDEVNLASSATPSTSYVSSWEKLSAIQDGYDPTSSTDKAGGAYGNWNHSSATEWVEYDWPTPVNINRSDVYWWTDNGGILAPTASKLQYWDGAAFVDVPAAVGNGVALDTYNTTTFLPVTTTKLRMTITRGAQWTGILEWKVYATPTANVKKTKVSTLHGKQPELPAKVTRVLVDGTLMESNVQWDSITSSQLENPGSFTVTGDVEGTNVKAEADVYVRASDEVTLTGISEEQIETYVGKPPQLPAAIEALYSDGSVDNITNQVTWETYDPELLKQPRQFTITGTVEGTSIPAKATITVKPTSIISIAAADVSTIAGNAPVLPSKVTAIYDNGTTASIDVVWEAMDPAQYANAGTFTMKGTVAGTSVEANAIVTVAPKTIVSYQPFSTVYTVTGVAPVMPTSITAVYNDGSTAQVTGVTWPSIPASNYAAEGRFTVNNPTIPGRPSGVARPSATVAVRSINALYDTYVKTEEGNVPQLPNQINAVLSDGSTGLQRAIWETMEPSKYAQAGVFTVNGTVAGTTLPAKAHVTVLTEGAAITGISPAELSTQKGRRSYAA</sequence>
<proteinExistence type="predicted"/>
<feature type="domain" description="Bacterial Ig-like" evidence="1">
    <location>
        <begin position="452"/>
        <end position="497"/>
    </location>
</feature>
<feature type="domain" description="Bacterial Ig-like" evidence="1">
    <location>
        <begin position="528"/>
        <end position="582"/>
    </location>
</feature>
<gene>
    <name evidence="2" type="ORF">L0M14_10445</name>
</gene>
<evidence type="ECO:0000259" key="1">
    <source>
        <dbReference type="Pfam" id="PF07532"/>
    </source>
</evidence>
<reference evidence="2 3" key="1">
    <citation type="journal article" date="2024" name="Int. J. Syst. Evol. Microbiol.">
        <title>Paenibacillus hexagrammi sp. nov., a novel bacterium isolated from the gut content of Hexagrammos agrammus.</title>
        <authorList>
            <person name="Jung H.K."/>
            <person name="Kim D.G."/>
            <person name="Zin H."/>
            <person name="Park J."/>
            <person name="Jung H."/>
            <person name="Kim Y.O."/>
            <person name="Kong H.J."/>
            <person name="Kim J.W."/>
            <person name="Kim Y.S."/>
        </authorList>
    </citation>
    <scope>NUCLEOTIDE SEQUENCE [LARGE SCALE GENOMIC DNA]</scope>
    <source>
        <strain evidence="2 3">YPD9-1</strain>
    </source>
</reference>
<dbReference type="Proteomes" id="UP001649230">
    <property type="component" value="Chromosome"/>
</dbReference>
<feature type="domain" description="Bacterial Ig-like" evidence="1">
    <location>
        <begin position="210"/>
        <end position="269"/>
    </location>
</feature>
<dbReference type="InterPro" id="IPR008979">
    <property type="entry name" value="Galactose-bd-like_sf"/>
</dbReference>
<protein>
    <submittedName>
        <fullName evidence="2">Ig-like domain-containing protein</fullName>
    </submittedName>
</protein>
<feature type="domain" description="Bacterial Ig-like" evidence="1">
    <location>
        <begin position="371"/>
        <end position="426"/>
    </location>
</feature>
<dbReference type="InterPro" id="IPR011081">
    <property type="entry name" value="Big_4"/>
</dbReference>
<evidence type="ECO:0000313" key="2">
    <source>
        <dbReference type="EMBL" id="UJF35476.1"/>
    </source>
</evidence>
<dbReference type="Gene3D" id="2.60.120.260">
    <property type="entry name" value="Galactose-binding domain-like"/>
    <property type="match status" value="1"/>
</dbReference>
<dbReference type="EMBL" id="CP090978">
    <property type="protein sequence ID" value="UJF35476.1"/>
    <property type="molecule type" value="Genomic_DNA"/>
</dbReference>
<dbReference type="SUPFAM" id="SSF49785">
    <property type="entry name" value="Galactose-binding domain-like"/>
    <property type="match status" value="1"/>
</dbReference>
<organism evidence="2 3">
    <name type="scientific">Paenibacillus hexagrammi</name>
    <dbReference type="NCBI Taxonomy" id="2908839"/>
    <lineage>
        <taxon>Bacteria</taxon>
        <taxon>Bacillati</taxon>
        <taxon>Bacillota</taxon>
        <taxon>Bacilli</taxon>
        <taxon>Bacillales</taxon>
        <taxon>Paenibacillaceae</taxon>
        <taxon>Paenibacillus</taxon>
    </lineage>
</organism>